<name>A0A813YPV7_9BILA</name>
<organism evidence="1 2">
    <name type="scientific">Rotaria sordida</name>
    <dbReference type="NCBI Taxonomy" id="392033"/>
    <lineage>
        <taxon>Eukaryota</taxon>
        <taxon>Metazoa</taxon>
        <taxon>Spiralia</taxon>
        <taxon>Gnathifera</taxon>
        <taxon>Rotifera</taxon>
        <taxon>Eurotatoria</taxon>
        <taxon>Bdelloidea</taxon>
        <taxon>Philodinida</taxon>
        <taxon>Philodinidae</taxon>
        <taxon>Rotaria</taxon>
    </lineage>
</organism>
<evidence type="ECO:0000313" key="2">
    <source>
        <dbReference type="Proteomes" id="UP000663889"/>
    </source>
</evidence>
<dbReference type="EMBL" id="CAJNOU010000146">
    <property type="protein sequence ID" value="CAF0887072.1"/>
    <property type="molecule type" value="Genomic_DNA"/>
</dbReference>
<evidence type="ECO:0000313" key="1">
    <source>
        <dbReference type="EMBL" id="CAF0887072.1"/>
    </source>
</evidence>
<gene>
    <name evidence="1" type="ORF">SEV965_LOCUS4930</name>
</gene>
<sequence length="265" mass="31421">MNAHHKELIIQFELLFGVQNELKESFYIVESNWQNKKELSCLHEIDQWEQEVINRIQQIAEKARTTVNDIMTKNISDIRQRFDQLNFDMQQRQQEGNYLDNDIIEIRNQLEQLNNSIQNINEKIRINYTGTNKIDWNSLINITTDKKFIAKKFIENRFNYSEFHSEEESTQEKIWKNLRKFIKNKHTNNDFKIQQSNFKRNTSSLCEPIILTCDTSTYSTSKRNPYVNSLSDKIQRNSLSSDALMNSITFTTINHDQLLPQASDA</sequence>
<dbReference type="Proteomes" id="UP000663889">
    <property type="component" value="Unassembled WGS sequence"/>
</dbReference>
<protein>
    <submittedName>
        <fullName evidence="1">Uncharacterized protein</fullName>
    </submittedName>
</protein>
<dbReference type="AlphaFoldDB" id="A0A813YPV7"/>
<comment type="caution">
    <text evidence="1">The sequence shown here is derived from an EMBL/GenBank/DDBJ whole genome shotgun (WGS) entry which is preliminary data.</text>
</comment>
<accession>A0A813YPV7</accession>
<proteinExistence type="predicted"/>
<reference evidence="1" key="1">
    <citation type="submission" date="2021-02" db="EMBL/GenBank/DDBJ databases">
        <authorList>
            <person name="Nowell W R."/>
        </authorList>
    </citation>
    <scope>NUCLEOTIDE SEQUENCE</scope>
</reference>